<dbReference type="PANTHER" id="PTHR31157">
    <property type="entry name" value="SCP DOMAIN-CONTAINING PROTEIN"/>
    <property type="match status" value="1"/>
</dbReference>
<comment type="caution">
    <text evidence="3">The sequence shown here is derived from an EMBL/GenBank/DDBJ whole genome shotgun (WGS) entry which is preliminary data.</text>
</comment>
<dbReference type="SUPFAM" id="SSF55797">
    <property type="entry name" value="PR-1-like"/>
    <property type="match status" value="1"/>
</dbReference>
<dbReference type="Gene3D" id="2.30.30.40">
    <property type="entry name" value="SH3 Domains"/>
    <property type="match status" value="1"/>
</dbReference>
<evidence type="ECO:0000259" key="2">
    <source>
        <dbReference type="PROSITE" id="PS51781"/>
    </source>
</evidence>
<accession>U4R568</accession>
<dbReference type="PROSITE" id="PS51114">
    <property type="entry name" value="FBA"/>
    <property type="match status" value="1"/>
</dbReference>
<dbReference type="CDD" id="cd05379">
    <property type="entry name" value="CAP_bacterial"/>
    <property type="match status" value="1"/>
</dbReference>
<dbReference type="AlphaFoldDB" id="U4R568"/>
<dbReference type="EMBL" id="ATAY01000015">
    <property type="protein sequence ID" value="EPR13684.1"/>
    <property type="molecule type" value="Genomic_DNA"/>
</dbReference>
<evidence type="ECO:0000313" key="3">
    <source>
        <dbReference type="EMBL" id="EPR13684.1"/>
    </source>
</evidence>
<sequence>MKTRKKAAIVLSIMVSVFTFLPVSTLQYRVDASQSYQQVASTAGTVTAQDVHLRTGPNTKFDSLCKLKKGQKLTVMGKLGDWYAVYDSANGNIGAVSSRYFKVIQPKKAAVKTKQVSTVKNTVNTTAQQTVAAKVIDVSPDEKAMLDMVNNARKEQGLNPLVFDEELVKLARMKASDMKNNNYFSHTSSYYGTPFDMMKKYGVKFSVAGENLAGNQSMEKALTAWLKESGNNLYNKEFTHTGIGVVESPTYGKLFVEMFMKK</sequence>
<dbReference type="PANTHER" id="PTHR31157:SF1">
    <property type="entry name" value="SCP DOMAIN-CONTAINING PROTEIN"/>
    <property type="match status" value="1"/>
</dbReference>
<dbReference type="GO" id="GO:0006508">
    <property type="term" value="P:proteolysis"/>
    <property type="evidence" value="ECO:0007669"/>
    <property type="project" value="UniProtKB-KW"/>
</dbReference>
<dbReference type="Pfam" id="PF08239">
    <property type="entry name" value="SH3_3"/>
    <property type="match status" value="1"/>
</dbReference>
<dbReference type="InterPro" id="IPR003646">
    <property type="entry name" value="SH3-like_bac-type"/>
</dbReference>
<dbReference type="STRING" id="1330534.L323_02845"/>
<dbReference type="Gene3D" id="3.40.33.10">
    <property type="entry name" value="CAP"/>
    <property type="match status" value="1"/>
</dbReference>
<dbReference type="PROSITE" id="PS51781">
    <property type="entry name" value="SH3B"/>
    <property type="match status" value="1"/>
</dbReference>
<proteinExistence type="predicted"/>
<name>U4R568_9FIRM</name>
<dbReference type="OrthoDB" id="9783944at2"/>
<dbReference type="SMART" id="SM00287">
    <property type="entry name" value="SH3b"/>
    <property type="match status" value="1"/>
</dbReference>
<keyword evidence="3" id="KW-0645">Protease</keyword>
<dbReference type="GO" id="GO:0008233">
    <property type="term" value="F:peptidase activity"/>
    <property type="evidence" value="ECO:0007669"/>
    <property type="project" value="UniProtKB-KW"/>
</dbReference>
<reference evidence="3 4" key="1">
    <citation type="journal article" date="2013" name="Genome Announc.">
        <title>Draft Genome Sequence of the Cellulolytic Bacterium Clostridium papyrosolvens C7 (ATCC 700395).</title>
        <authorList>
            <person name="Zepeda V."/>
            <person name="Dassa B."/>
            <person name="Borovok I."/>
            <person name="Lamed R."/>
            <person name="Bayer E.A."/>
            <person name="Cate J.H."/>
        </authorList>
    </citation>
    <scope>NUCLEOTIDE SEQUENCE [LARGE SCALE GENOMIC DNA]</scope>
    <source>
        <strain evidence="3 4">C7</strain>
    </source>
</reference>
<dbReference type="Pfam" id="PF00188">
    <property type="entry name" value="CAP"/>
    <property type="match status" value="1"/>
</dbReference>
<dbReference type="InterPro" id="IPR035940">
    <property type="entry name" value="CAP_sf"/>
</dbReference>
<protein>
    <submittedName>
        <fullName evidence="3">Serine protease</fullName>
    </submittedName>
</protein>
<evidence type="ECO:0000313" key="4">
    <source>
        <dbReference type="Proteomes" id="UP000016860"/>
    </source>
</evidence>
<dbReference type="Proteomes" id="UP000016860">
    <property type="component" value="Unassembled WGS sequence"/>
</dbReference>
<keyword evidence="3" id="KW-0378">Hydrolase</keyword>
<dbReference type="InterPro" id="IPR007397">
    <property type="entry name" value="F-box-assoc_dom"/>
</dbReference>
<feature type="domain" description="SH3b" evidence="2">
    <location>
        <begin position="41"/>
        <end position="105"/>
    </location>
</feature>
<feature type="domain" description="FBA" evidence="1">
    <location>
        <begin position="195"/>
        <end position="262"/>
    </location>
</feature>
<dbReference type="InterPro" id="IPR014044">
    <property type="entry name" value="CAP_dom"/>
</dbReference>
<evidence type="ECO:0000259" key="1">
    <source>
        <dbReference type="PROSITE" id="PS51114"/>
    </source>
</evidence>
<dbReference type="PATRIC" id="fig|1330534.3.peg.567"/>
<gene>
    <name evidence="3" type="ORF">L323_02845</name>
</gene>
<dbReference type="RefSeq" id="WP_020814201.1">
    <property type="nucleotide sequence ID" value="NZ_ATAY01000015.1"/>
</dbReference>
<organism evidence="3 4">
    <name type="scientific">Ruminiclostridium papyrosolvens C7</name>
    <dbReference type="NCBI Taxonomy" id="1330534"/>
    <lineage>
        <taxon>Bacteria</taxon>
        <taxon>Bacillati</taxon>
        <taxon>Bacillota</taxon>
        <taxon>Clostridia</taxon>
        <taxon>Eubacteriales</taxon>
        <taxon>Oscillospiraceae</taxon>
        <taxon>Ruminiclostridium</taxon>
    </lineage>
</organism>